<gene>
    <name evidence="8" type="ORF">C0197_04530</name>
</gene>
<protein>
    <recommendedName>
        <fullName evidence="4">siroheme decarboxylase</fullName>
        <ecNumber evidence="4">4.1.1.111</ecNumber>
    </recommendedName>
</protein>
<dbReference type="GO" id="GO:0016829">
    <property type="term" value="F:lyase activity"/>
    <property type="evidence" value="ECO:0007669"/>
    <property type="project" value="UniProtKB-KW"/>
</dbReference>
<evidence type="ECO:0000259" key="7">
    <source>
        <dbReference type="Pfam" id="PF22451"/>
    </source>
</evidence>
<evidence type="ECO:0000313" key="9">
    <source>
        <dbReference type="Proteomes" id="UP000235731"/>
    </source>
</evidence>
<comment type="catalytic activity">
    <reaction evidence="5">
        <text>siroheme + 2 H(+) = 12,18-didecarboxysiroheme + 2 CO2</text>
        <dbReference type="Rhea" id="RHEA:19093"/>
        <dbReference type="ChEBI" id="CHEBI:15378"/>
        <dbReference type="ChEBI" id="CHEBI:16526"/>
        <dbReference type="ChEBI" id="CHEBI:60052"/>
        <dbReference type="ChEBI" id="CHEBI:140497"/>
        <dbReference type="EC" id="4.1.1.111"/>
    </reaction>
</comment>
<dbReference type="AlphaFoldDB" id="A0A2N7PJ23"/>
<accession>A0A2N7PJ23</accession>
<dbReference type="Pfam" id="PF17805">
    <property type="entry name" value="AsnC_trans_reg2"/>
    <property type="match status" value="1"/>
</dbReference>
<feature type="domain" description="Siroheme decarboxylase AsnC-like ligand binding" evidence="6">
    <location>
        <begin position="61"/>
        <end position="139"/>
    </location>
</feature>
<comment type="pathway">
    <text evidence="2">Porphyrin-containing compound metabolism.</text>
</comment>
<dbReference type="InterPro" id="IPR036388">
    <property type="entry name" value="WH-like_DNA-bd_sf"/>
</dbReference>
<dbReference type="Gene3D" id="3.30.70.3460">
    <property type="match status" value="1"/>
</dbReference>
<organism evidence="8 9">
    <name type="scientific">Caldimicrobium thiodismutans</name>
    <dbReference type="NCBI Taxonomy" id="1653476"/>
    <lineage>
        <taxon>Bacteria</taxon>
        <taxon>Pseudomonadati</taxon>
        <taxon>Thermodesulfobacteriota</taxon>
        <taxon>Thermodesulfobacteria</taxon>
        <taxon>Thermodesulfobacteriales</taxon>
        <taxon>Thermodesulfobacteriaceae</taxon>
        <taxon>Caldimicrobium</taxon>
    </lineage>
</organism>
<evidence type="ECO:0000256" key="2">
    <source>
        <dbReference type="ARBA" id="ARBA00023444"/>
    </source>
</evidence>
<dbReference type="EMBL" id="PNIE01000063">
    <property type="protein sequence ID" value="PMP62484.1"/>
    <property type="molecule type" value="Genomic_DNA"/>
</dbReference>
<dbReference type="EC" id="4.1.1.111" evidence="4"/>
<keyword evidence="1" id="KW-0456">Lyase</keyword>
<dbReference type="InterPro" id="IPR053953">
    <property type="entry name" value="NirdL-like_HTH"/>
</dbReference>
<evidence type="ECO:0000256" key="1">
    <source>
        <dbReference type="ARBA" id="ARBA00023239"/>
    </source>
</evidence>
<name>A0A2N7PJ23_9BACT</name>
<dbReference type="PANTHER" id="PTHR43413:SF1">
    <property type="entry name" value="SIROHEME DECARBOXYLASE NIRL SUBUNIT"/>
    <property type="match status" value="1"/>
</dbReference>
<evidence type="ECO:0000256" key="5">
    <source>
        <dbReference type="ARBA" id="ARBA00048470"/>
    </source>
</evidence>
<feature type="domain" description="Siroheme decarboxylase NirL-like HTH" evidence="7">
    <location>
        <begin position="6"/>
        <end position="51"/>
    </location>
</feature>
<evidence type="ECO:0000256" key="4">
    <source>
        <dbReference type="ARBA" id="ARBA00023471"/>
    </source>
</evidence>
<reference evidence="8 9" key="1">
    <citation type="submission" date="2018-01" db="EMBL/GenBank/DDBJ databases">
        <title>Metagenomic assembled genomes from two thermal pools in the Uzon Caldera, Kamchatka, Russia.</title>
        <authorList>
            <person name="Wilkins L."/>
            <person name="Ettinger C."/>
        </authorList>
    </citation>
    <scope>NUCLEOTIDE SEQUENCE [LARGE SCALE GENOMIC DNA]</scope>
    <source>
        <strain evidence="8">ZAV-15</strain>
    </source>
</reference>
<comment type="caution">
    <text evidence="8">The sequence shown here is derived from an EMBL/GenBank/DDBJ whole genome shotgun (WGS) entry which is preliminary data.</text>
</comment>
<dbReference type="Proteomes" id="UP000235731">
    <property type="component" value="Unassembled WGS sequence"/>
</dbReference>
<dbReference type="InterPro" id="IPR040523">
    <property type="entry name" value="AsnC_trans_reg2"/>
</dbReference>
<evidence type="ECO:0000259" key="6">
    <source>
        <dbReference type="Pfam" id="PF17805"/>
    </source>
</evidence>
<evidence type="ECO:0000313" key="8">
    <source>
        <dbReference type="EMBL" id="PMP62484.1"/>
    </source>
</evidence>
<dbReference type="InterPro" id="IPR050684">
    <property type="entry name" value="HTH-Siroheme_Decarb"/>
</dbReference>
<dbReference type="Pfam" id="PF22451">
    <property type="entry name" value="NirdL-like_HTH"/>
    <property type="match status" value="1"/>
</dbReference>
<evidence type="ECO:0000256" key="3">
    <source>
        <dbReference type="ARBA" id="ARBA00023457"/>
    </source>
</evidence>
<dbReference type="Gene3D" id="1.10.10.10">
    <property type="entry name" value="Winged helix-like DNA-binding domain superfamily/Winged helix DNA-binding domain"/>
    <property type="match status" value="1"/>
</dbReference>
<dbReference type="PANTHER" id="PTHR43413">
    <property type="entry name" value="TRANSCRIPTIONAL REGULATOR, ASNC FAMILY"/>
    <property type="match status" value="1"/>
</dbReference>
<sequence>MKEAYKKLLNLIQKEFPLEERPFQVLGEKSGLSEEEVISFLKDLKEKGILRHLGASPDSIKLGHFTCLCATSLPEEKLSLAEKISNLPEVTHAYLRDHKYNFWFTLVLPKKEDLEPYLKRLEEEFQIKIKAFPAEKKFKVKAVFEL</sequence>
<comment type="similarity">
    <text evidence="3">Belongs to the Ahb/Nir family.</text>
</comment>
<proteinExistence type="inferred from homology"/>